<reference evidence="15 16" key="1">
    <citation type="submission" date="2023-04" db="EMBL/GenBank/DDBJ databases">
        <title>Ottowia paracancer sp. nov., isolated from human stomach.</title>
        <authorList>
            <person name="Song Y."/>
        </authorList>
    </citation>
    <scope>NUCLEOTIDE SEQUENCE [LARGE SCALE GENOMIC DNA]</scope>
    <source>
        <strain evidence="15 16">10c7w1</strain>
    </source>
</reference>
<feature type="binding site" evidence="12">
    <location>
        <position position="683"/>
    </location>
    <ligand>
        <name>Zn(2+)</name>
        <dbReference type="ChEBI" id="CHEBI:29105"/>
    </ligand>
</feature>
<dbReference type="GO" id="GO:0045892">
    <property type="term" value="P:negative regulation of DNA-templated transcription"/>
    <property type="evidence" value="ECO:0007669"/>
    <property type="project" value="TreeGrafter"/>
</dbReference>
<dbReference type="RefSeq" id="WP_279524720.1">
    <property type="nucleotide sequence ID" value="NZ_JARVII010000018.1"/>
</dbReference>
<proteinExistence type="inferred from homology"/>
<dbReference type="FunFam" id="3.30.54.20:FF:000001">
    <property type="entry name" value="Alanine--tRNA ligase"/>
    <property type="match status" value="1"/>
</dbReference>
<dbReference type="InterPro" id="IPR018162">
    <property type="entry name" value="Ala-tRNA-ligase_IIc_anticod-bd"/>
</dbReference>
<gene>
    <name evidence="12 15" type="primary">alaS</name>
    <name evidence="15" type="ORF">QB898_09075</name>
</gene>
<dbReference type="GO" id="GO:0002161">
    <property type="term" value="F:aminoacyl-tRNA deacylase activity"/>
    <property type="evidence" value="ECO:0007669"/>
    <property type="project" value="TreeGrafter"/>
</dbReference>
<dbReference type="InterPro" id="IPR023033">
    <property type="entry name" value="Ala_tRNA_ligase_euk/bac"/>
</dbReference>
<dbReference type="FunFam" id="3.30.980.10:FF:000004">
    <property type="entry name" value="Alanine--tRNA ligase, cytoplasmic"/>
    <property type="match status" value="1"/>
</dbReference>
<keyword evidence="6 12" id="KW-0547">Nucleotide-binding</keyword>
<keyword evidence="12" id="KW-0963">Cytoplasm</keyword>
<evidence type="ECO:0000256" key="9">
    <source>
        <dbReference type="ARBA" id="ARBA00022884"/>
    </source>
</evidence>
<dbReference type="SUPFAM" id="SSF55186">
    <property type="entry name" value="ThrRS/AlaRS common domain"/>
    <property type="match status" value="1"/>
</dbReference>
<dbReference type="EMBL" id="JARVII010000018">
    <property type="protein sequence ID" value="MDG9699857.1"/>
    <property type="molecule type" value="Genomic_DNA"/>
</dbReference>
<dbReference type="GO" id="GO:0000049">
    <property type="term" value="F:tRNA binding"/>
    <property type="evidence" value="ECO:0007669"/>
    <property type="project" value="UniProtKB-KW"/>
</dbReference>
<dbReference type="Pfam" id="PF07973">
    <property type="entry name" value="tRNA_SAD"/>
    <property type="match status" value="1"/>
</dbReference>
<sequence>MSVAQIRQTFLDFFAARGHTIVPSSPLVPANDPTLMFTNSGMVQFKDVFLGADKRPYNRATSVQACLRAGGKHNDLENVGYTARHHTFFEMLGNWSFGDYFKKESLQWGWELLTQVYKLPPERLLATVYHEDDEAYDIWTKVIGLPPERVIRIGDNKGGKYKSDNFWMMADTGPCGPSSEIFYDHGPHIPGGPPGSPDEDGDRFIEIWNHVFMQFEMHEDGSVTRLPAPCVDTGMGLERVAAILQGVHSNYEIDLFQALIRAAAREVGVPFSMDVPSLKVIADHIRACSFLIADGVIPGNEGRGYVLRRIIRRAIRHGYKLGQKKPFFHKLVRDLVQQMGAAYPRLAEQEARITETLKTEEERFFETLAHGMEILDWETSEAKTIENWLHSEGYKKVNFQPGHDVLGGIWYEAFEKDGYTQLALFLTSDVNEERALSLFGENGLAKESFSRWSQYETSLPLRKDLLVIAAPKIDSDVKNIFAKFQTSNSERVRLKELADSEFSQSRVLHGDVAFKLHDTYGFPLDLTQDVCRERCVTVDEAGFDAAMRHQKEKARAAGKFKMDKLLEYEGPAGLFTGYDEMAHAACRVTALYADGQSVGELKAGQAGVVVLDATPFYAESGGQVGDAGLLTAPGVVFEVADTQKIKAGVHGHHGALTQGALKVGDAVQAQVDTQRRQATMRNHSVTHLMHKALREVLGSHVQQKGSLVDAAKTRFDFTHGAPVTPEEIAEIERRVNAEILANTATQARVMDIDSARETGAMMLFGEKYGDTVRVLDIGASRELCGGTHVARTGDIGLFKIVMESGVAAGIRRVEAITGLNALNWAQATENAVQSAAAALHAPATDLQGRLRQTLDHIKTLEKEVAQLKGRLASAQGGELASQAVSVHGVQVLAARLDGADAQTLRETMDKLKDKLKTAAIVLAATSEGKVQLAAGVTPDTVGRIKAGELVNFVAQQVGGKGGGKPDMAMAGGTNAAALPQALQSVQGWVAAKLA</sequence>
<feature type="domain" description="Alanyl-transfer RNA synthetases family profile" evidence="14">
    <location>
        <begin position="1"/>
        <end position="827"/>
    </location>
</feature>
<evidence type="ECO:0000256" key="6">
    <source>
        <dbReference type="ARBA" id="ARBA00022741"/>
    </source>
</evidence>
<dbReference type="FunFam" id="3.30.930.10:FF:000004">
    <property type="entry name" value="Alanine--tRNA ligase"/>
    <property type="match status" value="1"/>
</dbReference>
<comment type="domain">
    <text evidence="12">Consists of three domains; the N-terminal catalytic domain, the editing domain and the C-terminal C-Ala domain. The editing domain removes incorrectly charged amino acids, while the C-Ala domain, along with tRNA(Ala), serves as a bridge to cooperatively bring together the editing and aminoacylation centers thus stimulating deacylation of misacylated tRNAs.</text>
</comment>
<keyword evidence="9 12" id="KW-0694">RNA-binding</keyword>
<keyword evidence="8 12" id="KW-0067">ATP-binding</keyword>
<keyword evidence="5 12" id="KW-0479">Metal-binding</keyword>
<evidence type="ECO:0000256" key="1">
    <source>
        <dbReference type="ARBA" id="ARBA00004496"/>
    </source>
</evidence>
<accession>A0AAW6RLY9</accession>
<dbReference type="Gene3D" id="3.10.310.40">
    <property type="match status" value="1"/>
</dbReference>
<protein>
    <recommendedName>
        <fullName evidence="12">Alanine--tRNA ligase</fullName>
        <ecNumber evidence="12">6.1.1.7</ecNumber>
    </recommendedName>
    <alternativeName>
        <fullName evidence="12">Alanyl-tRNA synthetase</fullName>
        <shortName evidence="12">AlaRS</shortName>
    </alternativeName>
</protein>
<dbReference type="Gene3D" id="3.30.54.20">
    <property type="match status" value="1"/>
</dbReference>
<dbReference type="FunFam" id="3.10.310.40:FF:000001">
    <property type="entry name" value="Alanine--tRNA ligase"/>
    <property type="match status" value="1"/>
</dbReference>
<dbReference type="PANTHER" id="PTHR11777">
    <property type="entry name" value="ALANYL-TRNA SYNTHETASE"/>
    <property type="match status" value="1"/>
</dbReference>
<dbReference type="AlphaFoldDB" id="A0AAW6RLY9"/>
<comment type="similarity">
    <text evidence="2 12">Belongs to the class-II aminoacyl-tRNA synthetase family.</text>
</comment>
<dbReference type="Gene3D" id="2.40.30.130">
    <property type="match status" value="1"/>
</dbReference>
<dbReference type="PROSITE" id="PS50860">
    <property type="entry name" value="AA_TRNA_LIGASE_II_ALA"/>
    <property type="match status" value="1"/>
</dbReference>
<evidence type="ECO:0000256" key="3">
    <source>
        <dbReference type="ARBA" id="ARBA00022555"/>
    </source>
</evidence>
<dbReference type="GO" id="GO:0008270">
    <property type="term" value="F:zinc ion binding"/>
    <property type="evidence" value="ECO:0007669"/>
    <property type="project" value="UniProtKB-UniRule"/>
</dbReference>
<dbReference type="PRINTS" id="PR00980">
    <property type="entry name" value="TRNASYNTHALA"/>
</dbReference>
<dbReference type="FunFam" id="2.40.30.130:FF:000001">
    <property type="entry name" value="Alanine--tRNA ligase"/>
    <property type="match status" value="1"/>
</dbReference>
<dbReference type="Gene3D" id="3.30.980.10">
    <property type="entry name" value="Threonyl-trna Synthetase, Chain A, domain 2"/>
    <property type="match status" value="1"/>
</dbReference>
<keyword evidence="4 12" id="KW-0436">Ligase</keyword>
<name>A0AAW6RLY9_9BURK</name>
<dbReference type="InterPro" id="IPR045864">
    <property type="entry name" value="aa-tRNA-synth_II/BPL/LPL"/>
</dbReference>
<keyword evidence="11 12" id="KW-0030">Aminoacyl-tRNA synthetase</keyword>
<dbReference type="GO" id="GO:0005524">
    <property type="term" value="F:ATP binding"/>
    <property type="evidence" value="ECO:0007669"/>
    <property type="project" value="UniProtKB-UniRule"/>
</dbReference>
<dbReference type="InterPro" id="IPR018165">
    <property type="entry name" value="Ala-tRNA-synth_IIc_core"/>
</dbReference>
<dbReference type="SUPFAM" id="SSF101353">
    <property type="entry name" value="Putative anticodon-binding domain of alanyl-tRNA synthetase (AlaRS)"/>
    <property type="match status" value="1"/>
</dbReference>
<feature type="binding site" evidence="12">
    <location>
        <position position="687"/>
    </location>
    <ligand>
        <name>Zn(2+)</name>
        <dbReference type="ChEBI" id="CHEBI:29105"/>
    </ligand>
</feature>
<dbReference type="Pfam" id="PF01411">
    <property type="entry name" value="tRNA-synt_2c"/>
    <property type="match status" value="2"/>
</dbReference>
<keyword evidence="3 12" id="KW-0820">tRNA-binding</keyword>
<evidence type="ECO:0000313" key="15">
    <source>
        <dbReference type="EMBL" id="MDG9699857.1"/>
    </source>
</evidence>
<evidence type="ECO:0000256" key="5">
    <source>
        <dbReference type="ARBA" id="ARBA00022723"/>
    </source>
</evidence>
<dbReference type="InterPro" id="IPR003156">
    <property type="entry name" value="DHHA1_dom"/>
</dbReference>
<organism evidence="15 16">
    <name type="scientific">Ottowia cancrivicina</name>
    <dbReference type="NCBI Taxonomy" id="3040346"/>
    <lineage>
        <taxon>Bacteria</taxon>
        <taxon>Pseudomonadati</taxon>
        <taxon>Pseudomonadota</taxon>
        <taxon>Betaproteobacteria</taxon>
        <taxon>Burkholderiales</taxon>
        <taxon>Comamonadaceae</taxon>
        <taxon>Ottowia</taxon>
    </lineage>
</organism>
<dbReference type="InterPro" id="IPR018163">
    <property type="entry name" value="Thr/Ala-tRNA-synth_IIc_edit"/>
</dbReference>
<dbReference type="GO" id="GO:0005829">
    <property type="term" value="C:cytosol"/>
    <property type="evidence" value="ECO:0007669"/>
    <property type="project" value="TreeGrafter"/>
</dbReference>
<evidence type="ECO:0000313" key="16">
    <source>
        <dbReference type="Proteomes" id="UP001237156"/>
    </source>
</evidence>
<comment type="catalytic activity">
    <reaction evidence="12">
        <text>tRNA(Ala) + L-alanine + ATP = L-alanyl-tRNA(Ala) + AMP + diphosphate</text>
        <dbReference type="Rhea" id="RHEA:12540"/>
        <dbReference type="Rhea" id="RHEA-COMP:9657"/>
        <dbReference type="Rhea" id="RHEA-COMP:9923"/>
        <dbReference type="ChEBI" id="CHEBI:30616"/>
        <dbReference type="ChEBI" id="CHEBI:33019"/>
        <dbReference type="ChEBI" id="CHEBI:57972"/>
        <dbReference type="ChEBI" id="CHEBI:78442"/>
        <dbReference type="ChEBI" id="CHEBI:78497"/>
        <dbReference type="ChEBI" id="CHEBI:456215"/>
        <dbReference type="EC" id="6.1.1.7"/>
    </reaction>
</comment>
<dbReference type="InterPro" id="IPR018164">
    <property type="entry name" value="Ala-tRNA-synth_IIc_N"/>
</dbReference>
<evidence type="ECO:0000256" key="10">
    <source>
        <dbReference type="ARBA" id="ARBA00022917"/>
    </source>
</evidence>
<feature type="binding site" evidence="12">
    <location>
        <position position="784"/>
    </location>
    <ligand>
        <name>Zn(2+)</name>
        <dbReference type="ChEBI" id="CHEBI:29105"/>
    </ligand>
</feature>
<dbReference type="InterPro" id="IPR002318">
    <property type="entry name" value="Ala-tRNA-lgiase_IIc"/>
</dbReference>
<evidence type="ECO:0000256" key="7">
    <source>
        <dbReference type="ARBA" id="ARBA00022833"/>
    </source>
</evidence>
<keyword evidence="16" id="KW-1185">Reference proteome</keyword>
<dbReference type="Gene3D" id="6.10.250.550">
    <property type="match status" value="1"/>
</dbReference>
<dbReference type="EC" id="6.1.1.7" evidence="12"/>
<feature type="binding site" evidence="12">
    <location>
        <position position="788"/>
    </location>
    <ligand>
        <name>Zn(2+)</name>
        <dbReference type="ChEBI" id="CHEBI:29105"/>
    </ligand>
</feature>
<dbReference type="PANTHER" id="PTHR11777:SF9">
    <property type="entry name" value="ALANINE--TRNA LIGASE, CYTOPLASMIC"/>
    <property type="match status" value="1"/>
</dbReference>
<comment type="caution">
    <text evidence="15">The sequence shown here is derived from an EMBL/GenBank/DDBJ whole genome shotgun (WGS) entry which is preliminary data.</text>
</comment>
<dbReference type="NCBIfam" id="TIGR00344">
    <property type="entry name" value="alaS"/>
    <property type="match status" value="2"/>
</dbReference>
<dbReference type="SMART" id="SM00863">
    <property type="entry name" value="tRNA_SAD"/>
    <property type="match status" value="1"/>
</dbReference>
<dbReference type="GO" id="GO:0004813">
    <property type="term" value="F:alanine-tRNA ligase activity"/>
    <property type="evidence" value="ECO:0007669"/>
    <property type="project" value="UniProtKB-UniRule"/>
</dbReference>
<dbReference type="HAMAP" id="MF_00036_B">
    <property type="entry name" value="Ala_tRNA_synth_B"/>
    <property type="match status" value="1"/>
</dbReference>
<dbReference type="SUPFAM" id="SSF55681">
    <property type="entry name" value="Class II aaRS and biotin synthetases"/>
    <property type="match status" value="1"/>
</dbReference>
<evidence type="ECO:0000256" key="12">
    <source>
        <dbReference type="HAMAP-Rule" id="MF_00036"/>
    </source>
</evidence>
<comment type="cofactor">
    <cofactor evidence="12">
        <name>Zn(2+)</name>
        <dbReference type="ChEBI" id="CHEBI:29105"/>
    </cofactor>
    <text evidence="12">Binds 1 zinc ion per subunit.</text>
</comment>
<evidence type="ECO:0000256" key="2">
    <source>
        <dbReference type="ARBA" id="ARBA00008226"/>
    </source>
</evidence>
<dbReference type="CDD" id="cd00673">
    <property type="entry name" value="AlaRS_core"/>
    <property type="match status" value="1"/>
</dbReference>
<dbReference type="InterPro" id="IPR012947">
    <property type="entry name" value="tRNA_SAD"/>
</dbReference>
<evidence type="ECO:0000256" key="8">
    <source>
        <dbReference type="ARBA" id="ARBA00022840"/>
    </source>
</evidence>
<dbReference type="Pfam" id="PF02272">
    <property type="entry name" value="DHHA1"/>
    <property type="match status" value="1"/>
</dbReference>
<keyword evidence="7 12" id="KW-0862">Zinc</keyword>
<keyword evidence="13" id="KW-0175">Coiled coil</keyword>
<feature type="coiled-coil region" evidence="13">
    <location>
        <begin position="843"/>
        <end position="877"/>
    </location>
</feature>
<evidence type="ECO:0000256" key="11">
    <source>
        <dbReference type="ARBA" id="ARBA00023146"/>
    </source>
</evidence>
<dbReference type="InterPro" id="IPR050058">
    <property type="entry name" value="Ala-tRNA_ligase"/>
</dbReference>
<dbReference type="Proteomes" id="UP001237156">
    <property type="component" value="Unassembled WGS sequence"/>
</dbReference>
<dbReference type="Gene3D" id="3.30.930.10">
    <property type="entry name" value="Bira Bifunctional Protein, Domain 2"/>
    <property type="match status" value="1"/>
</dbReference>
<keyword evidence="10 12" id="KW-0648">Protein biosynthesis</keyword>
<dbReference type="SUPFAM" id="SSF50447">
    <property type="entry name" value="Translation proteins"/>
    <property type="match status" value="1"/>
</dbReference>
<comment type="function">
    <text evidence="12">Catalyzes the attachment of alanine to tRNA(Ala) in a two-step reaction: alanine is first activated by ATP to form Ala-AMP and then transferred to the acceptor end of tRNA(Ala). Also edits incorrectly charged Ser-tRNA(Ala) and Gly-tRNA(Ala) via its editing domain.</text>
</comment>
<dbReference type="InterPro" id="IPR009000">
    <property type="entry name" value="Transl_B-barrel_sf"/>
</dbReference>
<evidence type="ECO:0000259" key="14">
    <source>
        <dbReference type="PROSITE" id="PS50860"/>
    </source>
</evidence>
<comment type="subcellular location">
    <subcellularLocation>
        <location evidence="1 12">Cytoplasm</location>
    </subcellularLocation>
</comment>
<evidence type="ECO:0000256" key="4">
    <source>
        <dbReference type="ARBA" id="ARBA00022598"/>
    </source>
</evidence>
<dbReference type="GO" id="GO:0006419">
    <property type="term" value="P:alanyl-tRNA aminoacylation"/>
    <property type="evidence" value="ECO:0007669"/>
    <property type="project" value="UniProtKB-UniRule"/>
</dbReference>
<evidence type="ECO:0000256" key="13">
    <source>
        <dbReference type="SAM" id="Coils"/>
    </source>
</evidence>